<gene>
    <name evidence="4" type="ORF">BA70_07685</name>
</gene>
<dbReference type="RefSeq" id="WP_034317966.1">
    <property type="nucleotide sequence ID" value="NZ_JOTP01000002.1"/>
</dbReference>
<comment type="caution">
    <text evidence="4">The sequence shown here is derived from an EMBL/GenBank/DDBJ whole genome shotgun (WGS) entry which is preliminary data.</text>
</comment>
<dbReference type="GO" id="GO:0030436">
    <property type="term" value="P:asexual sporulation"/>
    <property type="evidence" value="ECO:0007669"/>
    <property type="project" value="InterPro"/>
</dbReference>
<keyword evidence="1" id="KW-1003">Cell membrane</keyword>
<feature type="transmembrane region" description="Helical" evidence="3">
    <location>
        <begin position="90"/>
        <end position="110"/>
    </location>
</feature>
<protein>
    <recommendedName>
        <fullName evidence="1">Sporulation sigma-E factor-processing peptidase</fullName>
        <ecNumber evidence="1">3.4.23.-</ecNumber>
    </recommendedName>
    <alternativeName>
        <fullName evidence="1">Membrane-associated aspartic protease</fullName>
    </alternativeName>
    <alternativeName>
        <fullName evidence="1">Stage II sporulation protein GA</fullName>
    </alternativeName>
</protein>
<keyword evidence="1" id="KW-0378">Hydrolase</keyword>
<keyword evidence="1" id="KW-0645">Protease</keyword>
<dbReference type="EC" id="3.4.23.-" evidence="1"/>
<feature type="transmembrane region" description="Helical" evidence="3">
    <location>
        <begin position="36"/>
        <end position="56"/>
    </location>
</feature>
<proteinExistence type="inferred from homology"/>
<comment type="subcellular location">
    <subcellularLocation>
        <location evidence="1">Cell membrane</location>
    </subcellularLocation>
</comment>
<keyword evidence="1" id="KW-0064">Aspartyl protease</keyword>
<dbReference type="GO" id="GO:0004190">
    <property type="term" value="F:aspartic-type endopeptidase activity"/>
    <property type="evidence" value="ECO:0007669"/>
    <property type="project" value="UniProtKB-KW"/>
</dbReference>
<feature type="active site" evidence="2">
    <location>
        <position position="183"/>
    </location>
</feature>
<dbReference type="AlphaFoldDB" id="A0A081LFC0"/>
<dbReference type="EMBL" id="JOTP01000002">
    <property type="protein sequence ID" value="KEP27946.1"/>
    <property type="molecule type" value="Genomic_DNA"/>
</dbReference>
<feature type="transmembrane region" description="Helical" evidence="3">
    <location>
        <begin position="6"/>
        <end position="27"/>
    </location>
</feature>
<name>A0A081LFC0_9BACI</name>
<keyword evidence="1 3" id="KW-0472">Membrane</keyword>
<dbReference type="GO" id="GO:0030435">
    <property type="term" value="P:sporulation resulting in formation of a cellular spore"/>
    <property type="evidence" value="ECO:0007669"/>
    <property type="project" value="UniProtKB-KW"/>
</dbReference>
<evidence type="ECO:0000256" key="3">
    <source>
        <dbReference type="SAM" id="Phobius"/>
    </source>
</evidence>
<dbReference type="eggNOG" id="ENOG50301AF">
    <property type="taxonomic scope" value="Bacteria"/>
</dbReference>
<sequence length="309" mass="35064">MVIYLDVIWLLNFCFDLLLLLLTAFILKRQVKKRRYMLGALIGSSIVLLLFTPFAMYVSHPLGKLLFSVLIVLATFGFQRFRSFFQNLFAFYFVTFLMGGGMIGVHSFLQTNTIIQDGLLISQNDGFGDPISWLFVLTGFPAIWLFSKKRLGEVGAKKRQFDEQVLVEIHIHGETIRLNGLVDSGNQLYDPMTKTPVMIVQLDQLTSICGEPFIELMRQSHPVEVLQKLDDRFPLLDRLRLVPYRAVGHDHGFLLCLKPDTVVIYSKTHMIQPAKCFVGMSLSGLSADQEFQSIIHPDMLDGKIIQGVS</sequence>
<comment type="function">
    <text evidence="1">Probable aspartic protease that is responsible for the proteolytic cleavage of the RNA polymerase sigma E factor (SigE/spoIIGB) to yield the active peptide in the mother cell during sporulation. Responds to a signal from the forespore that is triggered by the extracellular signal protein SpoIIR.</text>
</comment>
<evidence type="ECO:0000256" key="2">
    <source>
        <dbReference type="PIRSR" id="PIRSR018571-1"/>
    </source>
</evidence>
<feature type="transmembrane region" description="Helical" evidence="3">
    <location>
        <begin position="62"/>
        <end position="78"/>
    </location>
</feature>
<keyword evidence="3" id="KW-0812">Transmembrane</keyword>
<accession>A0A081LFC0</accession>
<dbReference type="Proteomes" id="UP000028091">
    <property type="component" value="Unassembled WGS sequence"/>
</dbReference>
<dbReference type="NCBIfam" id="TIGR02854">
    <property type="entry name" value="spore_II_GA"/>
    <property type="match status" value="1"/>
</dbReference>
<dbReference type="GO" id="GO:0006508">
    <property type="term" value="P:proteolysis"/>
    <property type="evidence" value="ECO:0007669"/>
    <property type="project" value="UniProtKB-KW"/>
</dbReference>
<dbReference type="OrthoDB" id="2690199at2"/>
<dbReference type="InterPro" id="IPR005081">
    <property type="entry name" value="SpoIIGA"/>
</dbReference>
<feature type="transmembrane region" description="Helical" evidence="3">
    <location>
        <begin position="130"/>
        <end position="147"/>
    </location>
</feature>
<reference evidence="4 5" key="1">
    <citation type="submission" date="2012-09" db="EMBL/GenBank/DDBJ databases">
        <title>Genome Sequence of Bacillus sp. DW5-4.</title>
        <authorList>
            <person name="Lai Q."/>
            <person name="Liu Y."/>
            <person name="Shao Z."/>
        </authorList>
    </citation>
    <scope>NUCLEOTIDE SEQUENCE [LARGE SCALE GENOMIC DNA]</scope>
    <source>
        <strain evidence="4 5">DW5-4</strain>
    </source>
</reference>
<keyword evidence="1" id="KW-0749">Sporulation</keyword>
<dbReference type="Pfam" id="PF03419">
    <property type="entry name" value="Peptidase_U4"/>
    <property type="match status" value="1"/>
</dbReference>
<evidence type="ECO:0000256" key="1">
    <source>
        <dbReference type="PIRNR" id="PIRNR018571"/>
    </source>
</evidence>
<comment type="subunit">
    <text evidence="1">Self-associates. Interacts with SigE. Interacts with SpoIIR.</text>
</comment>
<evidence type="ECO:0000313" key="4">
    <source>
        <dbReference type="EMBL" id="KEP27946.1"/>
    </source>
</evidence>
<dbReference type="GO" id="GO:0005886">
    <property type="term" value="C:plasma membrane"/>
    <property type="evidence" value="ECO:0007669"/>
    <property type="project" value="UniProtKB-SubCell"/>
</dbReference>
<keyword evidence="5" id="KW-1185">Reference proteome</keyword>
<dbReference type="PIRSF" id="PIRSF018571">
    <property type="entry name" value="SpoIIGA"/>
    <property type="match status" value="1"/>
</dbReference>
<organism evidence="4 5">
    <name type="scientific">Bacillus zhangzhouensis</name>
    <dbReference type="NCBI Taxonomy" id="1178540"/>
    <lineage>
        <taxon>Bacteria</taxon>
        <taxon>Bacillati</taxon>
        <taxon>Bacillota</taxon>
        <taxon>Bacilli</taxon>
        <taxon>Bacillales</taxon>
        <taxon>Bacillaceae</taxon>
        <taxon>Bacillus</taxon>
    </lineage>
</organism>
<comment type="similarity">
    <text evidence="1">Belongs to the peptidase U4 family.</text>
</comment>
<keyword evidence="3" id="KW-1133">Transmembrane helix</keyword>
<evidence type="ECO:0000313" key="5">
    <source>
        <dbReference type="Proteomes" id="UP000028091"/>
    </source>
</evidence>